<dbReference type="GO" id="GO:0046933">
    <property type="term" value="F:proton-transporting ATP synthase activity, rotational mechanism"/>
    <property type="evidence" value="ECO:0007669"/>
    <property type="project" value="UniProtKB-UniRule"/>
</dbReference>
<dbReference type="Proteomes" id="UP000614469">
    <property type="component" value="Unassembled WGS sequence"/>
</dbReference>
<dbReference type="PANTHER" id="PTHR42823">
    <property type="entry name" value="ATP SYNTHASE SUBUNIT A, CHLOROPLASTIC"/>
    <property type="match status" value="1"/>
</dbReference>
<comment type="function">
    <text evidence="11">Key component of the proton channel; it plays a direct role in the translocation of protons across the membrane.</text>
</comment>
<evidence type="ECO:0000256" key="6">
    <source>
        <dbReference type="ARBA" id="ARBA00022781"/>
    </source>
</evidence>
<reference evidence="12 13" key="1">
    <citation type="submission" date="2020-08" db="EMBL/GenBank/DDBJ databases">
        <title>Bridging the membrane lipid divide: bacteria of the FCB group superphylum have the potential to synthesize archaeal ether lipids.</title>
        <authorList>
            <person name="Villanueva L."/>
            <person name="Von Meijenfeldt F.A.B."/>
            <person name="Westbye A.B."/>
            <person name="Yadav S."/>
            <person name="Hopmans E.C."/>
            <person name="Dutilh B.E."/>
            <person name="Sinninghe Damste J.S."/>
        </authorList>
    </citation>
    <scope>NUCLEOTIDE SEQUENCE [LARGE SCALE GENOMIC DNA]</scope>
    <source>
        <strain evidence="12">NIOZ-UU36</strain>
    </source>
</reference>
<keyword evidence="4 11" id="KW-0138">CF(0)</keyword>
<feature type="transmembrane region" description="Helical" evidence="11">
    <location>
        <begin position="258"/>
        <end position="284"/>
    </location>
</feature>
<dbReference type="InterPro" id="IPR045082">
    <property type="entry name" value="ATP_syn_F0_a_bact/chloroplast"/>
</dbReference>
<comment type="similarity">
    <text evidence="2 11">Belongs to the ATPase A chain family.</text>
</comment>
<feature type="transmembrane region" description="Helical" evidence="11">
    <location>
        <begin position="194"/>
        <end position="213"/>
    </location>
</feature>
<dbReference type="InterPro" id="IPR035908">
    <property type="entry name" value="F0_ATP_A_sf"/>
</dbReference>
<dbReference type="GO" id="GO:0042777">
    <property type="term" value="P:proton motive force-driven plasma membrane ATP synthesis"/>
    <property type="evidence" value="ECO:0007669"/>
    <property type="project" value="TreeGrafter"/>
</dbReference>
<keyword evidence="6 11" id="KW-0375">Hydrogen ion transport</keyword>
<keyword evidence="7 11" id="KW-1133">Transmembrane helix</keyword>
<keyword evidence="3 11" id="KW-0813">Transport</keyword>
<evidence type="ECO:0000256" key="7">
    <source>
        <dbReference type="ARBA" id="ARBA00022989"/>
    </source>
</evidence>
<feature type="transmembrane region" description="Helical" evidence="11">
    <location>
        <begin position="120"/>
        <end position="138"/>
    </location>
</feature>
<evidence type="ECO:0000256" key="4">
    <source>
        <dbReference type="ARBA" id="ARBA00022547"/>
    </source>
</evidence>
<dbReference type="InterPro" id="IPR000568">
    <property type="entry name" value="ATP_synth_F0_asu"/>
</dbReference>
<evidence type="ECO:0000313" key="13">
    <source>
        <dbReference type="Proteomes" id="UP000614469"/>
    </source>
</evidence>
<dbReference type="AlphaFoldDB" id="A0A8J6NJ24"/>
<evidence type="ECO:0000256" key="9">
    <source>
        <dbReference type="ARBA" id="ARBA00023136"/>
    </source>
</evidence>
<dbReference type="EMBL" id="JACNJN010000077">
    <property type="protein sequence ID" value="MBC8334717.1"/>
    <property type="molecule type" value="Genomic_DNA"/>
</dbReference>
<evidence type="ECO:0000256" key="8">
    <source>
        <dbReference type="ARBA" id="ARBA00023065"/>
    </source>
</evidence>
<comment type="caution">
    <text evidence="12">The sequence shown here is derived from an EMBL/GenBank/DDBJ whole genome shotgun (WGS) entry which is preliminary data.</text>
</comment>
<evidence type="ECO:0000256" key="11">
    <source>
        <dbReference type="HAMAP-Rule" id="MF_01393"/>
    </source>
</evidence>
<dbReference type="SUPFAM" id="SSF81336">
    <property type="entry name" value="F1F0 ATP synthase subunit A"/>
    <property type="match status" value="1"/>
</dbReference>
<keyword evidence="9 11" id="KW-0472">Membrane</keyword>
<keyword evidence="5 11" id="KW-0812">Transmembrane</keyword>
<keyword evidence="11" id="KW-1003">Cell membrane</keyword>
<accession>A0A8J6NJ24</accession>
<feature type="transmembrane region" description="Helical" evidence="11">
    <location>
        <begin position="18"/>
        <end position="37"/>
    </location>
</feature>
<dbReference type="GO" id="GO:0005886">
    <property type="term" value="C:plasma membrane"/>
    <property type="evidence" value="ECO:0007669"/>
    <property type="project" value="UniProtKB-SubCell"/>
</dbReference>
<evidence type="ECO:0000313" key="12">
    <source>
        <dbReference type="EMBL" id="MBC8334717.1"/>
    </source>
</evidence>
<name>A0A8J6NJ24_9CHLR</name>
<dbReference type="Pfam" id="PF00119">
    <property type="entry name" value="ATP-synt_A"/>
    <property type="match status" value="1"/>
</dbReference>
<gene>
    <name evidence="11" type="primary">atpB</name>
    <name evidence="12" type="ORF">H8E29_05590</name>
</gene>
<protein>
    <recommendedName>
        <fullName evidence="11">ATP synthase subunit a</fullName>
    </recommendedName>
    <alternativeName>
        <fullName evidence="11">ATP synthase F0 sector subunit a</fullName>
    </alternativeName>
    <alternativeName>
        <fullName evidence="11">F-ATPase subunit 6</fullName>
    </alternativeName>
</protein>
<dbReference type="PROSITE" id="PS00449">
    <property type="entry name" value="ATPASE_A"/>
    <property type="match status" value="1"/>
</dbReference>
<dbReference type="HAMAP" id="MF_01393">
    <property type="entry name" value="ATP_synth_a_bact"/>
    <property type="match status" value="1"/>
</dbReference>
<keyword evidence="10 11" id="KW-0066">ATP synthesis</keyword>
<feature type="transmembrane region" description="Helical" evidence="11">
    <location>
        <begin position="57"/>
        <end position="81"/>
    </location>
</feature>
<evidence type="ECO:0000256" key="3">
    <source>
        <dbReference type="ARBA" id="ARBA00022448"/>
    </source>
</evidence>
<feature type="transmembrane region" description="Helical" evidence="11">
    <location>
        <begin position="291"/>
        <end position="312"/>
    </location>
</feature>
<evidence type="ECO:0000256" key="10">
    <source>
        <dbReference type="ARBA" id="ARBA00023310"/>
    </source>
</evidence>
<sequence length="326" mass="36172">MENTPEKKGWWRWGFNRWLVLLFMIGSGVAASYYAPVRPHVQLPAENVSHYPLFGNVYLTNTMIAVLIADVLLIWMAFSFYRATKGGKSLIPKGFSGAVEGFLEVIYNLTEGTAGKWTRFIFPWFATITLLVLVINWTELIPGVDSIGIIHEAEGHGQAIQDLGWATTLIAEEPAHGEHGYGLIPFVRVTSTDLNFTLALALIAVFMVQFIGIKAQGGAYFKKFWFTETMFTKPMLGVIDFGVGLLELVSEFSKVLSFAFRLFGNIFAGSVLLFVIGTLVPVFAQSMFLMLEFFVGMIQAVVFGLLTMTFMAQATQGHGDHEEAHA</sequence>
<dbReference type="GO" id="GO:0045259">
    <property type="term" value="C:proton-transporting ATP synthase complex"/>
    <property type="evidence" value="ECO:0007669"/>
    <property type="project" value="UniProtKB-KW"/>
</dbReference>
<dbReference type="PANTHER" id="PTHR42823:SF3">
    <property type="entry name" value="ATP SYNTHASE SUBUNIT A, CHLOROPLASTIC"/>
    <property type="match status" value="1"/>
</dbReference>
<evidence type="ECO:0000256" key="1">
    <source>
        <dbReference type="ARBA" id="ARBA00004141"/>
    </source>
</evidence>
<proteinExistence type="inferred from homology"/>
<dbReference type="InterPro" id="IPR023011">
    <property type="entry name" value="ATP_synth_F0_asu_AS"/>
</dbReference>
<dbReference type="Gene3D" id="1.20.120.220">
    <property type="entry name" value="ATP synthase, F0 complex, subunit A"/>
    <property type="match status" value="1"/>
</dbReference>
<evidence type="ECO:0000256" key="2">
    <source>
        <dbReference type="ARBA" id="ARBA00006810"/>
    </source>
</evidence>
<keyword evidence="8 11" id="KW-0406">Ion transport</keyword>
<dbReference type="CDD" id="cd00310">
    <property type="entry name" value="ATP-synt_Fo_a_6"/>
    <property type="match status" value="1"/>
</dbReference>
<evidence type="ECO:0000256" key="5">
    <source>
        <dbReference type="ARBA" id="ARBA00022692"/>
    </source>
</evidence>
<comment type="subcellular location">
    <subcellularLocation>
        <location evidence="11">Cell membrane</location>
        <topology evidence="11">Multi-pass membrane protein</topology>
    </subcellularLocation>
    <subcellularLocation>
        <location evidence="1">Membrane</location>
        <topology evidence="1">Multi-pass membrane protein</topology>
    </subcellularLocation>
</comment>
<organism evidence="12 13">
    <name type="scientific">Candidatus Desulfolinea nitratireducens</name>
    <dbReference type="NCBI Taxonomy" id="2841698"/>
    <lineage>
        <taxon>Bacteria</taxon>
        <taxon>Bacillati</taxon>
        <taxon>Chloroflexota</taxon>
        <taxon>Anaerolineae</taxon>
        <taxon>Anaerolineales</taxon>
        <taxon>Anaerolineales incertae sedis</taxon>
        <taxon>Candidatus Desulfolinea</taxon>
    </lineage>
</organism>